<feature type="compositionally biased region" description="Basic and acidic residues" evidence="7">
    <location>
        <begin position="75"/>
        <end position="104"/>
    </location>
</feature>
<reference evidence="8 9" key="1">
    <citation type="submission" date="2019-01" db="EMBL/GenBank/DDBJ databases">
        <authorList>
            <person name="Ferrante I. M."/>
        </authorList>
    </citation>
    <scope>NUCLEOTIDE SEQUENCE [LARGE SCALE GENOMIC DNA]</scope>
    <source>
        <strain evidence="8 9">B856</strain>
    </source>
</reference>
<protein>
    <recommendedName>
        <fullName evidence="3 6">Queuosine 5'-phosphate N-glycosylase/hydrolase</fullName>
        <ecNumber evidence="6">3.2.2.-</ecNumber>
    </recommendedName>
    <alternativeName>
        <fullName evidence="4 6">Queuosine-nucleotide N-glycosylase/hydrolase</fullName>
    </alternativeName>
</protein>
<feature type="region of interest" description="Disordered" evidence="7">
    <location>
        <begin position="75"/>
        <end position="123"/>
    </location>
</feature>
<dbReference type="EMBL" id="CAACVS010000564">
    <property type="protein sequence ID" value="VEU43577.1"/>
    <property type="molecule type" value="Genomic_DNA"/>
</dbReference>
<evidence type="ECO:0000256" key="3">
    <source>
        <dbReference type="ARBA" id="ARBA00035306"/>
    </source>
</evidence>
<evidence type="ECO:0000313" key="8">
    <source>
        <dbReference type="EMBL" id="VEU43577.1"/>
    </source>
</evidence>
<evidence type="ECO:0000313" key="9">
    <source>
        <dbReference type="Proteomes" id="UP000291116"/>
    </source>
</evidence>
<feature type="region of interest" description="Disordered" evidence="7">
    <location>
        <begin position="36"/>
        <end position="57"/>
    </location>
</feature>
<name>A0A448ZNF4_9STRA</name>
<evidence type="ECO:0000256" key="4">
    <source>
        <dbReference type="ARBA" id="ARBA00035393"/>
    </source>
</evidence>
<comment type="catalytic activity">
    <reaction evidence="5 6">
        <text>queuosine 5'-phosphate + H2O = queuine + D-ribose 5-phosphate</text>
        <dbReference type="Rhea" id="RHEA:75387"/>
        <dbReference type="ChEBI" id="CHEBI:15377"/>
        <dbReference type="ChEBI" id="CHEBI:17433"/>
        <dbReference type="ChEBI" id="CHEBI:78346"/>
        <dbReference type="ChEBI" id="CHEBI:194371"/>
    </reaction>
    <physiologicalReaction direction="left-to-right" evidence="5 6">
        <dbReference type="Rhea" id="RHEA:75388"/>
    </physiologicalReaction>
</comment>
<organism evidence="8 9">
    <name type="scientific">Pseudo-nitzschia multistriata</name>
    <dbReference type="NCBI Taxonomy" id="183589"/>
    <lineage>
        <taxon>Eukaryota</taxon>
        <taxon>Sar</taxon>
        <taxon>Stramenopiles</taxon>
        <taxon>Ochrophyta</taxon>
        <taxon>Bacillariophyta</taxon>
        <taxon>Bacillariophyceae</taxon>
        <taxon>Bacillariophycidae</taxon>
        <taxon>Bacillariales</taxon>
        <taxon>Bacillariaceae</taxon>
        <taxon>Pseudo-nitzschia</taxon>
    </lineage>
</organism>
<evidence type="ECO:0000256" key="2">
    <source>
        <dbReference type="ARBA" id="ARBA00035119"/>
    </source>
</evidence>
<dbReference type="GO" id="GO:0016787">
    <property type="term" value="F:hydrolase activity"/>
    <property type="evidence" value="ECO:0007669"/>
    <property type="project" value="UniProtKB-KW"/>
</dbReference>
<comment type="function">
    <text evidence="6">Catalyzes the hydrolysis of queuosine 5'-phosphate, releasing the nucleobase queuine (q). Is required for salvage of queuine from exogenous queuosine (Q) that is imported and then converted to queuosine 5'-phosphate intracellularly.</text>
</comment>
<proteinExistence type="inferred from homology"/>
<gene>
    <name evidence="8" type="ORF">PSNMU_V1.4_AUG-EV-PASAV3_0106120</name>
</gene>
<dbReference type="PANTHER" id="PTHR21314:SF0">
    <property type="entry name" value="QUEUOSINE 5'-PHOSPHATE N-GLYCOSYLASE_HYDROLASE"/>
    <property type="match status" value="1"/>
</dbReference>
<dbReference type="Proteomes" id="UP000291116">
    <property type="component" value="Unassembled WGS sequence"/>
</dbReference>
<dbReference type="EC" id="3.2.2.-" evidence="6"/>
<comment type="similarity">
    <text evidence="2 6">Belongs to the QNG1 protein family.</text>
</comment>
<evidence type="ECO:0000256" key="5">
    <source>
        <dbReference type="ARBA" id="ARBA00048204"/>
    </source>
</evidence>
<dbReference type="GO" id="GO:0006400">
    <property type="term" value="P:tRNA modification"/>
    <property type="evidence" value="ECO:0007669"/>
    <property type="project" value="TreeGrafter"/>
</dbReference>
<dbReference type="AlphaFoldDB" id="A0A448ZNF4"/>
<keyword evidence="9" id="KW-1185">Reference proteome</keyword>
<dbReference type="Pfam" id="PF10343">
    <property type="entry name" value="Q_salvage"/>
    <property type="match status" value="1"/>
</dbReference>
<evidence type="ECO:0000256" key="6">
    <source>
        <dbReference type="RuleBase" id="RU365002"/>
    </source>
</evidence>
<dbReference type="PANTHER" id="PTHR21314">
    <property type="entry name" value="QUEUOSINE 5'-PHOSPHATE N-GLYCOSYLASE_HYDROLASE-RELATED"/>
    <property type="match status" value="1"/>
</dbReference>
<evidence type="ECO:0000256" key="7">
    <source>
        <dbReference type="SAM" id="MobiDB-lite"/>
    </source>
</evidence>
<evidence type="ECO:0000256" key="1">
    <source>
        <dbReference type="ARBA" id="ARBA00022801"/>
    </source>
</evidence>
<accession>A0A448ZNF4</accession>
<sequence length="464" mass="51707">MDASSSSSSFSSFENPCELVRTTCRRWMEEEPPVVEAAGGIGCDETAGWDRTDRHGEGRRSVRIRFDRLPALAEEIRTQRRRQETADGATHKDERSDRDRREGEPTEAEAGESTSGDNDGQESWIEWDTEGWHYSGEGFVGSEKERRERVALYLLALDAINFCFWPLPEGSGGEEDRSARSSSHSSRNNLLEYEHLAIALKKMAEADHTTPKDPREPRPEYAFSARSLSAATPESMLASLRPFLDPKKYPLPNPEQRAALWREVGEGLEKDYGGSALALLDRAGKNAPKLVERIAASFPGFRDEAYLPKGGEPNKRNPPQRHHQRLVFLKRAQILAGDLNAALKLNLGGIERLTTFADYRVPQILRHRGVLEYAPGLASRVDGLVELGKGSCDEVSIRAATVVAVEELVGLLNQPSKRGDGGQPPPAAGGYSDVTVDWYLWQAGEKMHREGAMKPFHKVRTHYY</sequence>
<dbReference type="OrthoDB" id="416777at2759"/>
<keyword evidence="1 6" id="KW-0378">Hydrolase</keyword>
<dbReference type="InterPro" id="IPR019438">
    <property type="entry name" value="Q_salvage"/>
</dbReference>
<feature type="compositionally biased region" description="Basic and acidic residues" evidence="7">
    <location>
        <begin position="48"/>
        <end position="57"/>
    </location>
</feature>